<keyword evidence="2" id="KW-1185">Reference proteome</keyword>
<dbReference type="AlphaFoldDB" id="A0AA41W9Y1"/>
<dbReference type="EMBL" id="JAMSLR010000002">
    <property type="protein sequence ID" value="MCM8748137.1"/>
    <property type="molecule type" value="Genomic_DNA"/>
</dbReference>
<sequence>MPNGLDFEVRVYAAMAAALMTYEDELEVEGALNWRDAIEERLHAGETPSPETSHLLAEADAALIRASEVLVRRFPDLFHPQRKANIPRQNWWWHLDEGSQVRKHPEQVA</sequence>
<name>A0AA41W9Y1_9BACT</name>
<dbReference type="Proteomes" id="UP001165306">
    <property type="component" value="Unassembled WGS sequence"/>
</dbReference>
<gene>
    <name evidence="1" type="ORF">NET02_03180</name>
</gene>
<evidence type="ECO:0000313" key="2">
    <source>
        <dbReference type="Proteomes" id="UP001165306"/>
    </source>
</evidence>
<accession>A0AA41W9Y1</accession>
<evidence type="ECO:0000313" key="1">
    <source>
        <dbReference type="EMBL" id="MCM8748137.1"/>
    </source>
</evidence>
<reference evidence="1" key="1">
    <citation type="submission" date="2022-06" db="EMBL/GenBank/DDBJ databases">
        <title>CFH 74404 Thermomicrobiaceae sp.</title>
        <authorList>
            <person name="Ming H."/>
            <person name="Li W.-J."/>
            <person name="Zhao Z."/>
        </authorList>
    </citation>
    <scope>NUCLEOTIDE SEQUENCE</scope>
    <source>
        <strain evidence="1">CFH 74404</strain>
    </source>
</reference>
<dbReference type="RefSeq" id="WP_284055922.1">
    <property type="nucleotide sequence ID" value="NZ_JAMSLR010000002.1"/>
</dbReference>
<protein>
    <submittedName>
        <fullName evidence="1">Uncharacterized protein</fullName>
    </submittedName>
</protein>
<proteinExistence type="predicted"/>
<comment type="caution">
    <text evidence="1">The sequence shown here is derived from an EMBL/GenBank/DDBJ whole genome shotgun (WGS) entry which is preliminary data.</text>
</comment>
<organism evidence="1 2">
    <name type="scientific">Thermalbibacter longus</name>
    <dbReference type="NCBI Taxonomy" id="2951981"/>
    <lineage>
        <taxon>Bacteria</taxon>
        <taxon>Pseudomonadati</taxon>
        <taxon>Thermomicrobiota</taxon>
        <taxon>Thermomicrobia</taxon>
        <taxon>Thermomicrobiales</taxon>
        <taxon>Thermomicrobiaceae</taxon>
        <taxon>Thermalbibacter</taxon>
    </lineage>
</organism>